<evidence type="ECO:0000313" key="1">
    <source>
        <dbReference type="EMBL" id="MQY10902.1"/>
    </source>
</evidence>
<dbReference type="EMBL" id="WEGJ01000002">
    <property type="protein sequence ID" value="MQY10902.1"/>
    <property type="molecule type" value="Genomic_DNA"/>
</dbReference>
<comment type="caution">
    <text evidence="1">The sequence shown here is derived from an EMBL/GenBank/DDBJ whole genome shotgun (WGS) entry which is preliminary data.</text>
</comment>
<dbReference type="InterPro" id="IPR036249">
    <property type="entry name" value="Thioredoxin-like_sf"/>
</dbReference>
<dbReference type="SUPFAM" id="SSF52833">
    <property type="entry name" value="Thioredoxin-like"/>
    <property type="match status" value="1"/>
</dbReference>
<evidence type="ECO:0008006" key="3">
    <source>
        <dbReference type="Google" id="ProtNLM"/>
    </source>
</evidence>
<dbReference type="Gene3D" id="3.40.30.10">
    <property type="entry name" value="Glutaredoxin"/>
    <property type="match status" value="1"/>
</dbReference>
<protein>
    <recommendedName>
        <fullName evidence="3">Thioredoxin</fullName>
    </recommendedName>
</protein>
<reference evidence="1 2" key="1">
    <citation type="submission" date="2019-10" db="EMBL/GenBank/DDBJ databases">
        <title>Streptomyces smaragdinus sp. nov. and Streptomyces fabii sp. nov., isolated from the gut of fungus growing-termite Macrotermes natalensis.</title>
        <authorList>
            <person name="Schwitalla J."/>
            <person name="Benndorf R."/>
            <person name="Martin K."/>
            <person name="De Beer W."/>
            <person name="Kaster A.-K."/>
            <person name="Vollmers J."/>
            <person name="Poulsen M."/>
            <person name="Beemelmanns C."/>
        </authorList>
    </citation>
    <scope>NUCLEOTIDE SEQUENCE [LARGE SCALE GENOMIC DNA]</scope>
    <source>
        <strain evidence="1 2">RB5</strain>
    </source>
</reference>
<evidence type="ECO:0000313" key="2">
    <source>
        <dbReference type="Proteomes" id="UP000466345"/>
    </source>
</evidence>
<dbReference type="Proteomes" id="UP000466345">
    <property type="component" value="Unassembled WGS sequence"/>
</dbReference>
<proteinExistence type="predicted"/>
<organism evidence="1 2">
    <name type="scientific">Streptomyces smaragdinus</name>
    <dbReference type="NCBI Taxonomy" id="2585196"/>
    <lineage>
        <taxon>Bacteria</taxon>
        <taxon>Bacillati</taxon>
        <taxon>Actinomycetota</taxon>
        <taxon>Actinomycetes</taxon>
        <taxon>Kitasatosporales</taxon>
        <taxon>Streptomycetaceae</taxon>
        <taxon>Streptomyces</taxon>
    </lineage>
</organism>
<name>A0A7K0CCQ1_9ACTN</name>
<sequence length="104" mass="12192">MDVETFYGIIQMDRLSLWMADSSGCWSCRRLRERYRRLSRVYEGRVEFCRVGREFAPVVCDVLNVGATPATFAFRRGEALDWPWPDGVPAKSEAQYRAWLDRHV</sequence>
<keyword evidence="2" id="KW-1185">Reference proteome</keyword>
<dbReference type="AlphaFoldDB" id="A0A7K0CCQ1"/>
<gene>
    <name evidence="1" type="ORF">SRB5_10150</name>
</gene>
<accession>A0A7K0CCQ1</accession>